<evidence type="ECO:0000256" key="1">
    <source>
        <dbReference type="ARBA" id="ARBA00022722"/>
    </source>
</evidence>
<dbReference type="Gene3D" id="3.40.50.1010">
    <property type="entry name" value="5'-nuclease"/>
    <property type="match status" value="1"/>
</dbReference>
<evidence type="ECO:0000256" key="4">
    <source>
        <dbReference type="SAM" id="Coils"/>
    </source>
</evidence>
<keyword evidence="3" id="KW-0238">DNA-binding</keyword>
<dbReference type="Gene3D" id="1.10.150.20">
    <property type="entry name" value="5' to 3' exonuclease, C-terminal subdomain"/>
    <property type="match status" value="1"/>
</dbReference>
<evidence type="ECO:0000259" key="5">
    <source>
        <dbReference type="SMART" id="SM00475"/>
    </source>
</evidence>
<keyword evidence="4" id="KW-0175">Coiled coil</keyword>
<dbReference type="PANTHER" id="PTHR42646">
    <property type="entry name" value="FLAP ENDONUCLEASE XNI"/>
    <property type="match status" value="1"/>
</dbReference>
<evidence type="ECO:0000256" key="2">
    <source>
        <dbReference type="ARBA" id="ARBA00022801"/>
    </source>
</evidence>
<dbReference type="AlphaFoldDB" id="A0A2H0VFS8"/>
<evidence type="ECO:0000256" key="3">
    <source>
        <dbReference type="ARBA" id="ARBA00023125"/>
    </source>
</evidence>
<dbReference type="GO" id="GO:0008409">
    <property type="term" value="F:5'-3' exonuclease activity"/>
    <property type="evidence" value="ECO:0007669"/>
    <property type="project" value="InterPro"/>
</dbReference>
<dbReference type="InterPro" id="IPR020046">
    <property type="entry name" value="5-3_exonucl_a-hlix_arch_N"/>
</dbReference>
<keyword evidence="2" id="KW-0378">Hydrolase</keyword>
<dbReference type="InterPro" id="IPR008918">
    <property type="entry name" value="HhH2"/>
</dbReference>
<dbReference type="Pfam" id="PF01367">
    <property type="entry name" value="5_3_exonuc"/>
    <property type="match status" value="1"/>
</dbReference>
<dbReference type="Pfam" id="PF02739">
    <property type="entry name" value="5_3_exonuc_N"/>
    <property type="match status" value="1"/>
</dbReference>
<protein>
    <recommendedName>
        <fullName evidence="5">5'-3' exonuclease domain-containing protein</fullName>
    </recommendedName>
</protein>
<dbReference type="SMART" id="SM00475">
    <property type="entry name" value="53EXOc"/>
    <property type="match status" value="1"/>
</dbReference>
<dbReference type="CDD" id="cd09859">
    <property type="entry name" value="PIN_53EXO"/>
    <property type="match status" value="1"/>
</dbReference>
<accession>A0A2H0VFS8</accession>
<dbReference type="SUPFAM" id="SSF47807">
    <property type="entry name" value="5' to 3' exonuclease, C-terminal subdomain"/>
    <property type="match status" value="1"/>
</dbReference>
<proteinExistence type="predicted"/>
<dbReference type="InterPro" id="IPR038969">
    <property type="entry name" value="FEN"/>
</dbReference>
<evidence type="ECO:0000313" key="7">
    <source>
        <dbReference type="Proteomes" id="UP000231466"/>
    </source>
</evidence>
<dbReference type="InterPro" id="IPR002421">
    <property type="entry name" value="5-3_exonuclease"/>
</dbReference>
<sequence length="309" mass="34655">MEKEKQKEELLLIDANSIIYRAYHALPPLTGPSGRPTGALYGLASILIKLLKDGAPLYAAAAFDRPEPTFRKEKYDDYKATRPPTPDDLIPQLHEAKNMLQKFGIQTLEAPGFEADDILATLADKFHSEVDKTIILSGDLDTLQLVRGDRVVAEVPKRGISETKIYNTQEVFEKYGIKPEQMADYKGLVGDKSDNIPGVPGIGPKTASNLLQKYKDIETIYKKLEDIHADSSTLVDKLEQNKEQAFLSKELAVISKEAPTPNKIDELKTNTFLEDRKLHEYLEGLGFKTILKRIIPDKERESSKIGKLF</sequence>
<dbReference type="GO" id="GO:0017108">
    <property type="term" value="F:5'-flap endonuclease activity"/>
    <property type="evidence" value="ECO:0007669"/>
    <property type="project" value="InterPro"/>
</dbReference>
<dbReference type="InterPro" id="IPR020045">
    <property type="entry name" value="DNA_polI_H3TH"/>
</dbReference>
<gene>
    <name evidence="6" type="ORF">COT89_01840</name>
</gene>
<organism evidence="6 7">
    <name type="scientific">Candidatus Colwellbacteria bacterium CG10_big_fil_rev_8_21_14_0_10_42_22</name>
    <dbReference type="NCBI Taxonomy" id="1974540"/>
    <lineage>
        <taxon>Bacteria</taxon>
        <taxon>Candidatus Colwelliibacteriota</taxon>
    </lineage>
</organism>
<reference evidence="7" key="1">
    <citation type="submission" date="2017-09" db="EMBL/GenBank/DDBJ databases">
        <title>Depth-based differentiation of microbial function through sediment-hosted aquifers and enrichment of novel symbionts in the deep terrestrial subsurface.</title>
        <authorList>
            <person name="Probst A.J."/>
            <person name="Ladd B."/>
            <person name="Jarett J.K."/>
            <person name="Geller-Mcgrath D.E."/>
            <person name="Sieber C.M.K."/>
            <person name="Emerson J.B."/>
            <person name="Anantharaman K."/>
            <person name="Thomas B.C."/>
            <person name="Malmstrom R."/>
            <person name="Stieglmeier M."/>
            <person name="Klingl A."/>
            <person name="Woyke T."/>
            <person name="Ryan C.M."/>
            <person name="Banfield J.F."/>
        </authorList>
    </citation>
    <scope>NUCLEOTIDE SEQUENCE [LARGE SCALE GENOMIC DNA]</scope>
</reference>
<evidence type="ECO:0000313" key="6">
    <source>
        <dbReference type="EMBL" id="PIR97972.1"/>
    </source>
</evidence>
<dbReference type="CDD" id="cd09898">
    <property type="entry name" value="H3TH_53EXO"/>
    <property type="match status" value="1"/>
</dbReference>
<dbReference type="GO" id="GO:0003677">
    <property type="term" value="F:DNA binding"/>
    <property type="evidence" value="ECO:0007669"/>
    <property type="project" value="UniProtKB-KW"/>
</dbReference>
<dbReference type="PANTHER" id="PTHR42646:SF2">
    <property type="entry name" value="5'-3' EXONUCLEASE FAMILY PROTEIN"/>
    <property type="match status" value="1"/>
</dbReference>
<dbReference type="SUPFAM" id="SSF88723">
    <property type="entry name" value="PIN domain-like"/>
    <property type="match status" value="1"/>
</dbReference>
<dbReference type="EMBL" id="PFAH01000007">
    <property type="protein sequence ID" value="PIR97972.1"/>
    <property type="molecule type" value="Genomic_DNA"/>
</dbReference>
<dbReference type="GO" id="GO:0033567">
    <property type="term" value="P:DNA replication, Okazaki fragment processing"/>
    <property type="evidence" value="ECO:0007669"/>
    <property type="project" value="InterPro"/>
</dbReference>
<dbReference type="Proteomes" id="UP000231466">
    <property type="component" value="Unassembled WGS sequence"/>
</dbReference>
<feature type="domain" description="5'-3' exonuclease" evidence="5">
    <location>
        <begin position="6"/>
        <end position="270"/>
    </location>
</feature>
<dbReference type="InterPro" id="IPR029060">
    <property type="entry name" value="PIN-like_dom_sf"/>
</dbReference>
<name>A0A2H0VFS8_9BACT</name>
<dbReference type="SMART" id="SM00279">
    <property type="entry name" value="HhH2"/>
    <property type="match status" value="1"/>
</dbReference>
<dbReference type="InterPro" id="IPR036279">
    <property type="entry name" value="5-3_exonuclease_C_sf"/>
</dbReference>
<feature type="coiled-coil region" evidence="4">
    <location>
        <begin position="207"/>
        <end position="241"/>
    </location>
</feature>
<comment type="caution">
    <text evidence="6">The sequence shown here is derived from an EMBL/GenBank/DDBJ whole genome shotgun (WGS) entry which is preliminary data.</text>
</comment>
<keyword evidence="1" id="KW-0540">Nuclease</keyword>
<dbReference type="FunFam" id="1.10.150.20:FF:000003">
    <property type="entry name" value="DNA polymerase I"/>
    <property type="match status" value="1"/>
</dbReference>